<sequence length="41" mass="4669">MLKWVSHLPTLPLDMGTGKYKLNSQNFVKSQTQKSHLNKVA</sequence>
<dbReference type="Proteomes" id="UP000002350">
    <property type="component" value="Chromosome"/>
</dbReference>
<dbReference type="AlphaFoldDB" id="D4ZFP0"/>
<dbReference type="KEGG" id="svo:SVI_0518"/>
<reference evidence="2" key="1">
    <citation type="journal article" date="2010" name="Mol. Biosyst.">
        <title>Complete genome sequence and comparative analysis of Shewanella violacea, a psychrophilic and piezophilic bacterium from deep sea floor sediments.</title>
        <authorList>
            <person name="Aono E."/>
            <person name="Baba T."/>
            <person name="Ara T."/>
            <person name="Nishi T."/>
            <person name="Nakamichi T."/>
            <person name="Inamoto E."/>
            <person name="Toyonaga H."/>
            <person name="Hasegawa M."/>
            <person name="Takai Y."/>
            <person name="Okumura Y."/>
            <person name="Baba M."/>
            <person name="Tomita M."/>
            <person name="Kato C."/>
            <person name="Oshima T."/>
            <person name="Nakasone K."/>
            <person name="Mori H."/>
        </authorList>
    </citation>
    <scope>NUCLEOTIDE SEQUENCE [LARGE SCALE GENOMIC DNA]</scope>
    <source>
        <strain evidence="2">JCM 10179 / CIP 106290 / LMG 19151 / DSS12</strain>
    </source>
</reference>
<name>D4ZFP0_SHEVD</name>
<keyword evidence="2" id="KW-1185">Reference proteome</keyword>
<dbReference type="HOGENOM" id="CLU_3276601_0_0_6"/>
<proteinExistence type="predicted"/>
<evidence type="ECO:0000313" key="2">
    <source>
        <dbReference type="Proteomes" id="UP000002350"/>
    </source>
</evidence>
<accession>D4ZFP0</accession>
<protein>
    <submittedName>
        <fullName evidence="1">Uncharacterized protein</fullName>
    </submittedName>
</protein>
<evidence type="ECO:0000313" key="1">
    <source>
        <dbReference type="EMBL" id="BAJ00489.1"/>
    </source>
</evidence>
<organism evidence="1 2">
    <name type="scientific">Shewanella violacea (strain JCM 10179 / CIP 106290 / LMG 19151 / DSS12)</name>
    <dbReference type="NCBI Taxonomy" id="637905"/>
    <lineage>
        <taxon>Bacteria</taxon>
        <taxon>Pseudomonadati</taxon>
        <taxon>Pseudomonadota</taxon>
        <taxon>Gammaproteobacteria</taxon>
        <taxon>Alteromonadales</taxon>
        <taxon>Shewanellaceae</taxon>
        <taxon>Shewanella</taxon>
    </lineage>
</organism>
<gene>
    <name evidence="1" type="ordered locus">SVI_0518</name>
</gene>
<dbReference type="EMBL" id="AP011177">
    <property type="protein sequence ID" value="BAJ00489.1"/>
    <property type="molecule type" value="Genomic_DNA"/>
</dbReference>